<gene>
    <name evidence="4" type="primary">LOC106814206</name>
</gene>
<keyword evidence="1" id="KW-0456">Lyase</keyword>
<reference evidence="4" key="1">
    <citation type="submission" date="2025-08" db="UniProtKB">
        <authorList>
            <consortium name="RefSeq"/>
        </authorList>
    </citation>
    <scope>IDENTIFICATION</scope>
</reference>
<name>A0ABM1EP69_PRICU</name>
<dbReference type="Gene3D" id="6.10.250.1570">
    <property type="match status" value="1"/>
</dbReference>
<feature type="non-terminal residue" evidence="4">
    <location>
        <position position="1"/>
    </location>
</feature>
<organism evidence="3 4">
    <name type="scientific">Priapulus caudatus</name>
    <name type="common">Priapulid worm</name>
    <dbReference type="NCBI Taxonomy" id="37621"/>
    <lineage>
        <taxon>Eukaryota</taxon>
        <taxon>Metazoa</taxon>
        <taxon>Ecdysozoa</taxon>
        <taxon>Scalidophora</taxon>
        <taxon>Priapulida</taxon>
        <taxon>Priapulimorpha</taxon>
        <taxon>Priapulimorphida</taxon>
        <taxon>Priapulidae</taxon>
        <taxon>Priapulus</taxon>
    </lineage>
</organism>
<dbReference type="InterPro" id="IPR019468">
    <property type="entry name" value="AdenyloSucc_lyase_C"/>
</dbReference>
<dbReference type="Pfam" id="PF00206">
    <property type="entry name" value="Lyase_1"/>
    <property type="match status" value="1"/>
</dbReference>
<feature type="domain" description="Adenylosuccinate lyase C-terminal" evidence="2">
    <location>
        <begin position="113"/>
        <end position="197"/>
    </location>
</feature>
<proteinExistence type="predicted"/>
<evidence type="ECO:0000313" key="3">
    <source>
        <dbReference type="Proteomes" id="UP000695022"/>
    </source>
</evidence>
<keyword evidence="3" id="KW-1185">Reference proteome</keyword>
<protein>
    <submittedName>
        <fullName evidence="4">Adenylosuccinate lyase-like</fullName>
    </submittedName>
</protein>
<sequence length="222" mass="25218">MCTDLRLLASMKEIEEPFEKDQIGSSAMPYKRNPMRSERCCGLARHLMALLSDPMHTAAVQWMERTLDDSANRRISIAEAFITADILLTTLQNICEGLIVYPRVIERHIRQELPFMATENVIMAMVKAGKNRQEVHEEVRVLSHQAAAVVKEDGEENDLIERIQESGFFKPIHSQLEQIMDPKSFIGRAPQQVVSFLDDEVRPALRPYAADVEKVVTTSLNV</sequence>
<evidence type="ECO:0000313" key="4">
    <source>
        <dbReference type="RefSeq" id="XP_014673990.1"/>
    </source>
</evidence>
<dbReference type="InterPro" id="IPR022761">
    <property type="entry name" value="Fumarate_lyase_N"/>
</dbReference>
<accession>A0ABM1EP69</accession>
<dbReference type="InterPro" id="IPR008948">
    <property type="entry name" value="L-Aspartase-like"/>
</dbReference>
<dbReference type="PROSITE" id="PS00163">
    <property type="entry name" value="FUMARATE_LYASES"/>
    <property type="match status" value="1"/>
</dbReference>
<dbReference type="PANTHER" id="PTHR43172:SF1">
    <property type="entry name" value="ADENYLOSUCCINATE LYASE"/>
    <property type="match status" value="1"/>
</dbReference>
<dbReference type="RefSeq" id="XP_014673990.1">
    <property type="nucleotide sequence ID" value="XM_014818504.1"/>
</dbReference>
<dbReference type="Gene3D" id="1.20.200.10">
    <property type="entry name" value="Fumarase/aspartase (Central domain)"/>
    <property type="match status" value="1"/>
</dbReference>
<dbReference type="SUPFAM" id="SSF48557">
    <property type="entry name" value="L-aspartase-like"/>
    <property type="match status" value="1"/>
</dbReference>
<evidence type="ECO:0000259" key="2">
    <source>
        <dbReference type="SMART" id="SM00998"/>
    </source>
</evidence>
<dbReference type="GeneID" id="106814206"/>
<dbReference type="Pfam" id="PF10397">
    <property type="entry name" value="ADSL_C"/>
    <property type="match status" value="1"/>
</dbReference>
<evidence type="ECO:0000256" key="1">
    <source>
        <dbReference type="ARBA" id="ARBA00023239"/>
    </source>
</evidence>
<dbReference type="Proteomes" id="UP000695022">
    <property type="component" value="Unplaced"/>
</dbReference>
<dbReference type="PANTHER" id="PTHR43172">
    <property type="entry name" value="ADENYLOSUCCINATE LYASE"/>
    <property type="match status" value="1"/>
</dbReference>
<dbReference type="InterPro" id="IPR020557">
    <property type="entry name" value="Fumarate_lyase_CS"/>
</dbReference>
<dbReference type="SMART" id="SM00998">
    <property type="entry name" value="ADSL_C"/>
    <property type="match status" value="1"/>
</dbReference>